<dbReference type="EMBL" id="JAOCCL010000087">
    <property type="protein sequence ID" value="MDH0828081.1"/>
    <property type="molecule type" value="Genomic_DNA"/>
</dbReference>
<comment type="caution">
    <text evidence="1">The sequence shown here is derived from an EMBL/GenBank/DDBJ whole genome shotgun (WGS) entry which is preliminary data.</text>
</comment>
<gene>
    <name evidence="1" type="ORF">N5C97_16670</name>
</gene>
<accession>A0AA42SH66</accession>
<reference evidence="1" key="1">
    <citation type="submission" date="2022-09" db="EMBL/GenBank/DDBJ databases">
        <title>Intensive care unit water sources are persistently colonized with multi-drug resistant bacteria and are the site of extensive horizontal gene transfer of antibiotic resistance genes.</title>
        <authorList>
            <person name="Diorio-Toth L."/>
        </authorList>
    </citation>
    <scope>NUCLEOTIDE SEQUENCE</scope>
    <source>
        <strain evidence="1">GD03885</strain>
    </source>
</reference>
<name>A0AA42SH66_ACIJO</name>
<organism evidence="1 2">
    <name type="scientific">Acinetobacter johnsonii</name>
    <dbReference type="NCBI Taxonomy" id="40214"/>
    <lineage>
        <taxon>Bacteria</taxon>
        <taxon>Pseudomonadati</taxon>
        <taxon>Pseudomonadota</taxon>
        <taxon>Gammaproteobacteria</taxon>
        <taxon>Moraxellales</taxon>
        <taxon>Moraxellaceae</taxon>
        <taxon>Acinetobacter</taxon>
    </lineage>
</organism>
<evidence type="ECO:0000313" key="1">
    <source>
        <dbReference type="EMBL" id="MDH0828081.1"/>
    </source>
</evidence>
<sequence>MIPLPEMQVNEVEVFVVEQKISEQHFLTLFMAFYQRVDGQLSAYAFWALITFIRNFGVGSTSLPLGELSKVIGIQVKKLRGVLNELEQQGILKIDFPETGQRSRVRHLKLNLTYIRLDSATSIEWLENSNKRMVRQIPLLKLIQTLFIKSDGISISNSPIKIEIDCYLDYRSYLVLLRLLYSADSFGIVIGCGIGEIEQATGLKKQSIYRAIQQLKEMGFIRSQADGAIRNSFIQTESPIYALNLSHQFWEDAAIYGKFYILKYPQPHVFEVQKVASIFTLLDQKTGLFLTNENENLEVGFKLLKHIDHYLMRDPVCWMQPLLHEKNNHFNAVQSAEVMKLFDHYLELKKLHPENPLSAAFYLKPHENILKDGVALDSVECTQPIKLSGMLNRLGLFQSLLEQWCCQIYSQNKSLFKMLRDANPVVIDEESFERLGCTDFLYPYSLQATQINRIGEDLTQKNESDKNKSVTFRLKVEQSRVHQFLMALMDLIAYNQIYFFQQCMRRHSDIDQKLSATKSSLGRVLVNSTEIVTPFRILPRSFIQNTYSCCFVPDQHAETNRYFLSELAFQEPFQDGTRFDFPTQQITETSPTLAELKDYGLLHHHCLSLFE</sequence>
<dbReference type="AlphaFoldDB" id="A0AA42SH66"/>
<dbReference type="Proteomes" id="UP001160116">
    <property type="component" value="Unassembled WGS sequence"/>
</dbReference>
<protein>
    <submittedName>
        <fullName evidence="1">Uncharacterized protein</fullName>
    </submittedName>
</protein>
<proteinExistence type="predicted"/>
<evidence type="ECO:0000313" key="2">
    <source>
        <dbReference type="Proteomes" id="UP001160116"/>
    </source>
</evidence>